<dbReference type="InterPro" id="IPR002347">
    <property type="entry name" value="SDR_fam"/>
</dbReference>
<keyword evidence="1" id="KW-0521">NADP</keyword>
<evidence type="ECO:0000256" key="1">
    <source>
        <dbReference type="ARBA" id="ARBA00022857"/>
    </source>
</evidence>
<dbReference type="GO" id="GO:0004090">
    <property type="term" value="F:carbonyl reductase (NADPH) activity"/>
    <property type="evidence" value="ECO:0007669"/>
    <property type="project" value="TreeGrafter"/>
</dbReference>
<protein>
    <submittedName>
        <fullName evidence="4">Putative short-chain dehydrogenase</fullName>
    </submittedName>
</protein>
<proteinExistence type="inferred from homology"/>
<dbReference type="Pfam" id="PF00106">
    <property type="entry name" value="adh_short"/>
    <property type="match status" value="1"/>
</dbReference>
<accession>A0A1Q3F9G7</accession>
<dbReference type="SUPFAM" id="SSF51735">
    <property type="entry name" value="NAD(P)-binding Rossmann-fold domains"/>
    <property type="match status" value="1"/>
</dbReference>
<dbReference type="Gene3D" id="3.40.50.720">
    <property type="entry name" value="NAD(P)-binding Rossmann-like Domain"/>
    <property type="match status" value="1"/>
</dbReference>
<dbReference type="PRINTS" id="PR00080">
    <property type="entry name" value="SDRFAMILY"/>
</dbReference>
<dbReference type="AlphaFoldDB" id="A0A1Q3F9G7"/>
<keyword evidence="2" id="KW-0560">Oxidoreductase</keyword>
<dbReference type="PANTHER" id="PTHR43544:SF7">
    <property type="entry name" value="NADB-LER2"/>
    <property type="match status" value="1"/>
</dbReference>
<evidence type="ECO:0000256" key="2">
    <source>
        <dbReference type="ARBA" id="ARBA00023002"/>
    </source>
</evidence>
<sequence length="247" mass="26523">MNSILITGCNRGLGLGLIKCFLKLPTPPQHVIATCRNLQQAEELKSLAEQHSNLHVLQIDLKAVDQYDNFAKEVETIVQDNGLNVLFNNAGVSPKSTRLNFVKTEDLTDTFMTNVVAPIMLTKALVPLLKKAAEANPSAPIGPTKACIVNMSSILGSIAANSDGGLYAYRTSKSALNSATKSMSIDLKGNQIMAVALHPGWVRTDMGGSKAPLSVEQSCAKMVQTVMGLGEKHNGGFLQYDGKELPW</sequence>
<dbReference type="InterPro" id="IPR051468">
    <property type="entry name" value="Fungal_SecMetab_SDRs"/>
</dbReference>
<evidence type="ECO:0000313" key="4">
    <source>
        <dbReference type="EMBL" id="JAV24167.1"/>
    </source>
</evidence>
<comment type="similarity">
    <text evidence="3">Belongs to the short-chain dehydrogenases/reductases (SDR) family.</text>
</comment>
<dbReference type="EMBL" id="GFDL01010878">
    <property type="protein sequence ID" value="JAV24167.1"/>
    <property type="molecule type" value="Transcribed_RNA"/>
</dbReference>
<name>A0A1Q3F9G7_CULTA</name>
<reference evidence="4" key="1">
    <citation type="submission" date="2017-01" db="EMBL/GenBank/DDBJ databases">
        <title>A deep insight into the sialotranscriptome of adult male and female Cluex tarsalis mosquitoes.</title>
        <authorList>
            <person name="Ribeiro J.M."/>
            <person name="Moreira F."/>
            <person name="Bernard K.A."/>
            <person name="Calvo E."/>
        </authorList>
    </citation>
    <scope>NUCLEOTIDE SEQUENCE</scope>
    <source>
        <strain evidence="4">Kern County</strain>
        <tissue evidence="4">Salivary glands</tissue>
    </source>
</reference>
<dbReference type="GO" id="GO:0005737">
    <property type="term" value="C:cytoplasm"/>
    <property type="evidence" value="ECO:0007669"/>
    <property type="project" value="TreeGrafter"/>
</dbReference>
<dbReference type="PRINTS" id="PR00081">
    <property type="entry name" value="GDHRDH"/>
</dbReference>
<dbReference type="PANTHER" id="PTHR43544">
    <property type="entry name" value="SHORT-CHAIN DEHYDROGENASE/REDUCTASE"/>
    <property type="match status" value="1"/>
</dbReference>
<dbReference type="InterPro" id="IPR036291">
    <property type="entry name" value="NAD(P)-bd_dom_sf"/>
</dbReference>
<dbReference type="CDD" id="cd05325">
    <property type="entry name" value="carb_red_sniffer_like_SDR_c"/>
    <property type="match status" value="1"/>
</dbReference>
<organism evidence="4">
    <name type="scientific">Culex tarsalis</name>
    <name type="common">Encephalitis mosquito</name>
    <dbReference type="NCBI Taxonomy" id="7177"/>
    <lineage>
        <taxon>Eukaryota</taxon>
        <taxon>Metazoa</taxon>
        <taxon>Ecdysozoa</taxon>
        <taxon>Arthropoda</taxon>
        <taxon>Hexapoda</taxon>
        <taxon>Insecta</taxon>
        <taxon>Pterygota</taxon>
        <taxon>Neoptera</taxon>
        <taxon>Endopterygota</taxon>
        <taxon>Diptera</taxon>
        <taxon>Nematocera</taxon>
        <taxon>Culicoidea</taxon>
        <taxon>Culicidae</taxon>
        <taxon>Culicinae</taxon>
        <taxon>Culicini</taxon>
        <taxon>Culex</taxon>
        <taxon>Culex</taxon>
    </lineage>
</organism>
<evidence type="ECO:0000256" key="3">
    <source>
        <dbReference type="RuleBase" id="RU000363"/>
    </source>
</evidence>